<keyword evidence="2" id="KW-1185">Reference proteome</keyword>
<dbReference type="AlphaFoldDB" id="A0A9X1TYH7"/>
<dbReference type="RefSeq" id="WP_234768579.1">
    <property type="nucleotide sequence ID" value="NZ_JAKEIP010000462.1"/>
</dbReference>
<gene>
    <name evidence="1" type="ORF">L0P92_43030</name>
</gene>
<comment type="caution">
    <text evidence="1">The sequence shown here is derived from an EMBL/GenBank/DDBJ whole genome shotgun (WGS) entry which is preliminary data.</text>
</comment>
<accession>A0A9X1TYH7</accession>
<evidence type="ECO:0000313" key="2">
    <source>
        <dbReference type="Proteomes" id="UP001139384"/>
    </source>
</evidence>
<evidence type="ECO:0000313" key="1">
    <source>
        <dbReference type="EMBL" id="MCF1600268.1"/>
    </source>
</evidence>
<reference evidence="1" key="1">
    <citation type="submission" date="2022-01" db="EMBL/GenBank/DDBJ databases">
        <title>Draft Genome Sequences of Seven Type Strains of the Genus Streptomyces.</title>
        <authorList>
            <person name="Aziz S."/>
            <person name="Coretto E."/>
            <person name="Chronakova A."/>
            <person name="Sproer C."/>
            <person name="Huber K."/>
            <person name="Nouioui I."/>
            <person name="Gross H."/>
        </authorList>
    </citation>
    <scope>NUCLEOTIDE SEQUENCE</scope>
    <source>
        <strain evidence="1">DSM 103493</strain>
    </source>
</reference>
<organism evidence="1 2">
    <name type="scientific">Streptomyces muensis</name>
    <dbReference type="NCBI Taxonomy" id="1077944"/>
    <lineage>
        <taxon>Bacteria</taxon>
        <taxon>Bacillati</taxon>
        <taxon>Actinomycetota</taxon>
        <taxon>Actinomycetes</taxon>
        <taxon>Kitasatosporales</taxon>
        <taxon>Streptomycetaceae</taxon>
        <taxon>Streptomyces</taxon>
    </lineage>
</organism>
<dbReference type="Proteomes" id="UP001139384">
    <property type="component" value="Unassembled WGS sequence"/>
</dbReference>
<proteinExistence type="predicted"/>
<sequence length="100" mass="11285">MRVLLQAHLDTEKTNDIIRSGKMPQVMQEIVGAFKPESSYFTADGGVRCMFLVFDMQDSAQMPPLTEPLFERFGAEVNYTPVMNLEDVQKGLSQLSSFFS</sequence>
<dbReference type="EMBL" id="JAKEIP010000462">
    <property type="protein sequence ID" value="MCF1600268.1"/>
    <property type="molecule type" value="Genomic_DNA"/>
</dbReference>
<name>A0A9X1TYH7_STRM4</name>
<protein>
    <submittedName>
        <fullName evidence="1">Uncharacterized protein</fullName>
    </submittedName>
</protein>